<dbReference type="STRING" id="2325.TKV_c10510"/>
<keyword evidence="6" id="KW-1185">Reference proteome</keyword>
<name>A0A097AQX8_THEKI</name>
<dbReference type="RefSeq" id="WP_049685015.1">
    <property type="nucleotide sequence ID" value="NZ_CP009170.1"/>
</dbReference>
<organism evidence="5 6">
    <name type="scientific">Thermoanaerobacter kivui</name>
    <name type="common">Acetogenium kivui</name>
    <dbReference type="NCBI Taxonomy" id="2325"/>
    <lineage>
        <taxon>Bacteria</taxon>
        <taxon>Bacillati</taxon>
        <taxon>Bacillota</taxon>
        <taxon>Clostridia</taxon>
        <taxon>Thermoanaerobacterales</taxon>
        <taxon>Thermoanaerobacteraceae</taxon>
        <taxon>Thermoanaerobacter</taxon>
    </lineage>
</organism>
<evidence type="ECO:0000256" key="2">
    <source>
        <dbReference type="ARBA" id="ARBA00022679"/>
    </source>
</evidence>
<evidence type="ECO:0000256" key="4">
    <source>
        <dbReference type="ARBA" id="ARBA00022777"/>
    </source>
</evidence>
<keyword evidence="3" id="KW-0547">Nucleotide-binding</keyword>
<keyword evidence="1" id="KW-0723">Serine/threonine-protein kinase</keyword>
<evidence type="ECO:0000313" key="6">
    <source>
        <dbReference type="Proteomes" id="UP000029669"/>
    </source>
</evidence>
<sequence>MPDSIGETAELVTRAAVSQFNSGNAEIRRFPFVKDSEEIVEIVQQAMQNNSFIIFTLVMPNLKGMFLSEAQKHSET</sequence>
<dbReference type="GO" id="GO:0005524">
    <property type="term" value="F:ATP binding"/>
    <property type="evidence" value="ECO:0007669"/>
    <property type="project" value="InterPro"/>
</dbReference>
<keyword evidence="2" id="KW-0808">Transferase</keyword>
<dbReference type="KEGG" id="tki:TKV_c10510"/>
<dbReference type="InterPro" id="IPR005177">
    <property type="entry name" value="Kinase-pyrophosphorylase"/>
</dbReference>
<dbReference type="eggNOG" id="COG1806">
    <property type="taxonomic scope" value="Bacteria"/>
</dbReference>
<evidence type="ECO:0000256" key="1">
    <source>
        <dbReference type="ARBA" id="ARBA00022527"/>
    </source>
</evidence>
<reference evidence="6" key="1">
    <citation type="journal article" date="2015" name="Genome Announc.">
        <title>Whole-Genome Sequences of 80 Environmental and Clinical Isolates of Burkholderia pseudomallei.</title>
        <authorList>
            <person name="Johnson S.L."/>
            <person name="Baker A.L."/>
            <person name="Chain P.S."/>
            <person name="Currie B.J."/>
            <person name="Daligault H.E."/>
            <person name="Davenport K.W."/>
            <person name="Davis C.B."/>
            <person name="Inglis T.J."/>
            <person name="Kaestli M."/>
            <person name="Koren S."/>
            <person name="Mayo M."/>
            <person name="Merritt A.J."/>
            <person name="Price E.P."/>
            <person name="Sarovich D.S."/>
            <person name="Warner J."/>
            <person name="Rosovitz M.J."/>
        </authorList>
    </citation>
    <scope>NUCLEOTIDE SEQUENCE [LARGE SCALE GENOMIC DNA]</scope>
    <source>
        <strain evidence="6">DSM 2030</strain>
    </source>
</reference>
<evidence type="ECO:0008006" key="7">
    <source>
        <dbReference type="Google" id="ProtNLM"/>
    </source>
</evidence>
<dbReference type="EMBL" id="CP009170">
    <property type="protein sequence ID" value="AIS52226.1"/>
    <property type="molecule type" value="Genomic_DNA"/>
</dbReference>
<dbReference type="AlphaFoldDB" id="A0A097AQX8"/>
<keyword evidence="4" id="KW-0418">Kinase</keyword>
<evidence type="ECO:0000256" key="3">
    <source>
        <dbReference type="ARBA" id="ARBA00022741"/>
    </source>
</evidence>
<evidence type="ECO:0000313" key="5">
    <source>
        <dbReference type="EMBL" id="AIS52226.1"/>
    </source>
</evidence>
<accession>A0A097AQX8</accession>
<dbReference type="Proteomes" id="UP000029669">
    <property type="component" value="Chromosome"/>
</dbReference>
<dbReference type="HOGENOM" id="CLU_2653312_0_0_9"/>
<dbReference type="GO" id="GO:0004674">
    <property type="term" value="F:protein serine/threonine kinase activity"/>
    <property type="evidence" value="ECO:0007669"/>
    <property type="project" value="UniProtKB-KW"/>
</dbReference>
<gene>
    <name evidence="5" type="ORF">TKV_c10510</name>
</gene>
<protein>
    <recommendedName>
        <fullName evidence="7">Phosphoenolpyruvate synthase regulatory protein</fullName>
    </recommendedName>
</protein>
<dbReference type="Pfam" id="PF03618">
    <property type="entry name" value="Kinase-PPPase"/>
    <property type="match status" value="1"/>
</dbReference>
<proteinExistence type="predicted"/>